<dbReference type="Gene3D" id="3.40.50.10610">
    <property type="entry name" value="ABC-type transport auxiliary lipoprotein component"/>
    <property type="match status" value="1"/>
</dbReference>
<dbReference type="PROSITE" id="PS51257">
    <property type="entry name" value="PROKAR_LIPOPROTEIN"/>
    <property type="match status" value="1"/>
</dbReference>
<accession>A0A6S6T1V7</accession>
<proteinExistence type="predicted"/>
<dbReference type="EMBL" id="CACVAX010000038">
    <property type="protein sequence ID" value="CAA6812284.1"/>
    <property type="molecule type" value="Genomic_DNA"/>
</dbReference>
<sequence length="348" mass="40083">MFIKKSNLVVLLVLFTMQGCIVDQPKFTVDEQKIVMPIDNNTYFTDAFKKLNKLLAIYGQPNYKFQVKTIENMSSAQQAMPLDSKAFLRTPLILHMNQLSLLAYEPIYNRYETETTGFVYFPDMKKVMPELVINGSITQFDKGYISESQNFDLDVEFGSGNSDTDSRFDHDRSKSLSQIALDLNVFKYKDRSYVSGVATQNKIVISRERKKNRFGLFLNGSGLGYSKYATMQQSKDEALRILSEYSLIQLLGRLYQVPYWTCTTPHMKPDIEIIEKKVAQFNGKKQIVKSKLIERLIGFYGYKVKIDGTLSAEDVKVLTTIVEKYKFKSTEILSSNFYKELYMNAPVF</sequence>
<organism evidence="1">
    <name type="scientific">uncultured Sulfurovum sp</name>
    <dbReference type="NCBI Taxonomy" id="269237"/>
    <lineage>
        <taxon>Bacteria</taxon>
        <taxon>Pseudomonadati</taxon>
        <taxon>Campylobacterota</taxon>
        <taxon>Epsilonproteobacteria</taxon>
        <taxon>Campylobacterales</taxon>
        <taxon>Sulfurovaceae</taxon>
        <taxon>Sulfurovum</taxon>
        <taxon>environmental samples</taxon>
    </lineage>
</organism>
<reference evidence="1" key="1">
    <citation type="submission" date="2020-01" db="EMBL/GenBank/DDBJ databases">
        <authorList>
            <person name="Meier V. D."/>
            <person name="Meier V D."/>
        </authorList>
    </citation>
    <scope>NUCLEOTIDE SEQUENCE</scope>
    <source>
        <strain evidence="1">HLG_WM_MAG_04</strain>
    </source>
</reference>
<protein>
    <recommendedName>
        <fullName evidence="2">Lipoprotein</fullName>
    </recommendedName>
</protein>
<evidence type="ECO:0000313" key="1">
    <source>
        <dbReference type="EMBL" id="CAA6812284.1"/>
    </source>
</evidence>
<name>A0A6S6T1V7_9BACT</name>
<gene>
    <name evidence="1" type="ORF">HELGO_WM5835</name>
</gene>
<dbReference type="AlphaFoldDB" id="A0A6S6T1V7"/>
<evidence type="ECO:0008006" key="2">
    <source>
        <dbReference type="Google" id="ProtNLM"/>
    </source>
</evidence>